<dbReference type="InterPro" id="IPR018513">
    <property type="entry name" value="Cell_synthase_bac"/>
</dbReference>
<keyword evidence="17" id="KW-1185">Reference proteome</keyword>
<keyword evidence="12 15" id="KW-1133">Transmembrane helix</keyword>
<feature type="transmembrane region" description="Helical" evidence="15">
    <location>
        <begin position="719"/>
        <end position="740"/>
    </location>
</feature>
<evidence type="ECO:0000256" key="9">
    <source>
        <dbReference type="ARBA" id="ARBA00022636"/>
    </source>
</evidence>
<comment type="subcellular location">
    <subcellularLocation>
        <location evidence="2">Cell inner membrane</location>
        <topology evidence="2">Single-pass membrane protein</topology>
    </subcellularLocation>
</comment>
<evidence type="ECO:0000256" key="12">
    <source>
        <dbReference type="ARBA" id="ARBA00022989"/>
    </source>
</evidence>
<dbReference type="GO" id="GO:0006011">
    <property type="term" value="P:UDP-alpha-D-glucose metabolic process"/>
    <property type="evidence" value="ECO:0007669"/>
    <property type="project" value="InterPro"/>
</dbReference>
<dbReference type="PANTHER" id="PTHR39083:SF1">
    <property type="entry name" value="CYCLIC DI-GMP-BINDING PROTEIN"/>
    <property type="match status" value="1"/>
</dbReference>
<evidence type="ECO:0000256" key="5">
    <source>
        <dbReference type="ARBA" id="ARBA00011437"/>
    </source>
</evidence>
<evidence type="ECO:0000256" key="11">
    <source>
        <dbReference type="ARBA" id="ARBA00022916"/>
    </source>
</evidence>
<dbReference type="PRINTS" id="PR01440">
    <property type="entry name" value="CELLSNTHASEB"/>
</dbReference>
<feature type="chain" id="PRO_5015375442" description="Cyclic di-GMP-binding protein" evidence="15">
    <location>
        <begin position="29"/>
        <end position="752"/>
    </location>
</feature>
<keyword evidence="11 15" id="KW-0135">Cellulose biosynthesis</keyword>
<comment type="similarity">
    <text evidence="4 15">Belongs to the AcsB/BcsB family.</text>
</comment>
<gene>
    <name evidence="16" type="ORF">C3942_13130</name>
</gene>
<dbReference type="InterPro" id="IPR003920">
    <property type="entry name" value="Cell_synth_B"/>
</dbReference>
<evidence type="ECO:0000256" key="3">
    <source>
        <dbReference type="ARBA" id="ARBA00005186"/>
    </source>
</evidence>
<dbReference type="GO" id="GO:0030244">
    <property type="term" value="P:cellulose biosynthetic process"/>
    <property type="evidence" value="ECO:0007669"/>
    <property type="project" value="UniProtKB-KW"/>
</dbReference>
<keyword evidence="15" id="KW-0732">Signal</keyword>
<dbReference type="Proteomes" id="UP000238220">
    <property type="component" value="Unassembled WGS sequence"/>
</dbReference>
<keyword evidence="8 15" id="KW-0997">Cell inner membrane</keyword>
<evidence type="ECO:0000313" key="17">
    <source>
        <dbReference type="Proteomes" id="UP000238220"/>
    </source>
</evidence>
<reference evidence="16 17" key="1">
    <citation type="submission" date="2018-02" db="EMBL/GenBank/DDBJ databases">
        <title>Genome sequencing of Solimonas sp. HR-BB.</title>
        <authorList>
            <person name="Lee Y."/>
            <person name="Jeon C.O."/>
        </authorList>
    </citation>
    <scope>NUCLEOTIDE SEQUENCE [LARGE SCALE GENOMIC DNA]</scope>
    <source>
        <strain evidence="16 17">HR-BB</strain>
    </source>
</reference>
<evidence type="ECO:0000256" key="4">
    <source>
        <dbReference type="ARBA" id="ARBA00010714"/>
    </source>
</evidence>
<accession>A0A2S5TFH1</accession>
<dbReference type="OrthoDB" id="9806702at2"/>
<keyword evidence="13 15" id="KW-0472">Membrane</keyword>
<dbReference type="NCBIfam" id="NF008323">
    <property type="entry name" value="PRK11114.1-1"/>
    <property type="match status" value="1"/>
</dbReference>
<dbReference type="EMBL" id="PSNW01000006">
    <property type="protein sequence ID" value="PPE73729.1"/>
    <property type="molecule type" value="Genomic_DNA"/>
</dbReference>
<evidence type="ECO:0000256" key="2">
    <source>
        <dbReference type="ARBA" id="ARBA00004377"/>
    </source>
</evidence>
<evidence type="ECO:0000256" key="8">
    <source>
        <dbReference type="ARBA" id="ARBA00022519"/>
    </source>
</evidence>
<evidence type="ECO:0000256" key="15">
    <source>
        <dbReference type="RuleBase" id="RU365021"/>
    </source>
</evidence>
<dbReference type="RefSeq" id="WP_104230790.1">
    <property type="nucleotide sequence ID" value="NZ_PSNW01000006.1"/>
</dbReference>
<evidence type="ECO:0000313" key="16">
    <source>
        <dbReference type="EMBL" id="PPE73729.1"/>
    </source>
</evidence>
<evidence type="ECO:0000256" key="1">
    <source>
        <dbReference type="ARBA" id="ARBA00002057"/>
    </source>
</evidence>
<evidence type="ECO:0000256" key="10">
    <source>
        <dbReference type="ARBA" id="ARBA00022692"/>
    </source>
</evidence>
<sequence>MNMVGPHRLWRIPVLVPLALLFSAAAAAQPAPAAAAVPDAAAPAQGVTKVLSFKDLGLYGPAQLRGVEGIMGLPLGVRLDQVVTAAKLRLRLTYSPSMLPELSHIRVQLNGQVLAAIPLPKEEAGREVVREVVLDPRYFTDYNQLRFDLIGHYSLECEDAQHSSLWASISDHSELELTTAPLDLKPDLALLPAPFFDRRDNRRLELPVVLPAGASLDMIRSAGVLASWFGALADYRSARFPVSLDRLPERHALLLATNRQQPKGLAPTVFKQPTLAVIDHPADRNIKLLLVAGADDAQLRQAAEALVLGQAVLSGPWANVTKVEPGPRRAAYDAPRWLRTDRPVKLGELVESLDQLQVSGHAPAPIRVNLRIPPDLLTWNRPGVPIDLRYRYTAPAERDNSLLSVAINNQLVKAFQLAPDQTSGSASELLVPLLADQSIQDKGGFLIPAFQIGANNQMQFQFAIEYHKRGLCSGTFTDITRAAIDPESSIDLTPFPHYTAMPNLALFANAGYPFTKFADLAETAVVLPAAAGAKDYEALFFLLGRMGRSTGVPALRYRLAAAADAAKLGDVDLLLIGGGAKDDLLERWGHDLGLLLQPGSRQFLSPQFAGLFQDDPLRRGDLPRRESELGFVTQGPLGAVIGFESPLKKGRSVVAISATDPAAAGTVLDTLEDEGKVPHVRGDLAVVRGGEVRSYQGEPVYYVGDLSWWMRLWFHLSRYPLLLTVLGVIAGVLLALWLYATLRRAATARLED</sequence>
<comment type="pathway">
    <text evidence="3 15">Glycan metabolism; bacterial cellulose biosynthesis.</text>
</comment>
<feature type="signal peptide" evidence="15">
    <location>
        <begin position="1"/>
        <end position="28"/>
    </location>
</feature>
<keyword evidence="10 15" id="KW-0812">Transmembrane</keyword>
<dbReference type="AlphaFoldDB" id="A0A2S5TFH1"/>
<dbReference type="UniPathway" id="UPA00694"/>
<evidence type="ECO:0000256" key="6">
    <source>
        <dbReference type="ARBA" id="ARBA00021844"/>
    </source>
</evidence>
<dbReference type="PANTHER" id="PTHR39083">
    <property type="entry name" value="CYCLIC DI-GMP-BINDING PROTEIN"/>
    <property type="match status" value="1"/>
</dbReference>
<keyword evidence="7 15" id="KW-1003">Cell membrane</keyword>
<name>A0A2S5TFH1_9GAMM</name>
<evidence type="ECO:0000256" key="14">
    <source>
        <dbReference type="ARBA" id="ARBA00033444"/>
    </source>
</evidence>
<proteinExistence type="inferred from homology"/>
<dbReference type="Pfam" id="PF03170">
    <property type="entry name" value="BcsB"/>
    <property type="match status" value="1"/>
</dbReference>
<comment type="function">
    <text evidence="1 15">Binds the cellulose synthase activator, bis-(3'-5') cyclic diguanylic acid (c-di-GMP).</text>
</comment>
<comment type="subunit">
    <text evidence="5 15">Tightly associated with the cellulose synthase catalytic subunit.</text>
</comment>
<comment type="caution">
    <text evidence="16">The sequence shown here is derived from an EMBL/GenBank/DDBJ whole genome shotgun (WGS) entry which is preliminary data.</text>
</comment>
<dbReference type="GO" id="GO:0005886">
    <property type="term" value="C:plasma membrane"/>
    <property type="evidence" value="ECO:0007669"/>
    <property type="project" value="UniProtKB-SubCell"/>
</dbReference>
<evidence type="ECO:0000256" key="7">
    <source>
        <dbReference type="ARBA" id="ARBA00022475"/>
    </source>
</evidence>
<evidence type="ECO:0000256" key="13">
    <source>
        <dbReference type="ARBA" id="ARBA00023136"/>
    </source>
</evidence>
<keyword evidence="9 15" id="KW-0973">c-di-GMP</keyword>
<protein>
    <recommendedName>
        <fullName evidence="6 15">Cyclic di-GMP-binding protein</fullName>
    </recommendedName>
    <alternativeName>
        <fullName evidence="14 15">Cellulose synthase regulatory subunit</fullName>
    </alternativeName>
</protein>
<organism evidence="16 17">
    <name type="scientific">Solimonas fluminis</name>
    <dbReference type="NCBI Taxonomy" id="2086571"/>
    <lineage>
        <taxon>Bacteria</taxon>
        <taxon>Pseudomonadati</taxon>
        <taxon>Pseudomonadota</taxon>
        <taxon>Gammaproteobacteria</taxon>
        <taxon>Nevskiales</taxon>
        <taxon>Nevskiaceae</taxon>
        <taxon>Solimonas</taxon>
    </lineage>
</organism>
<dbReference type="Gene3D" id="2.60.120.260">
    <property type="entry name" value="Galactose-binding domain-like"/>
    <property type="match status" value="2"/>
</dbReference>